<dbReference type="InterPro" id="IPR009003">
    <property type="entry name" value="Peptidase_S1_PA"/>
</dbReference>
<keyword evidence="4 7" id="KW-0378">Hydrolase</keyword>
<evidence type="ECO:0000256" key="6">
    <source>
        <dbReference type="PIRSR" id="PIRSR608256-1"/>
    </source>
</evidence>
<dbReference type="Gene3D" id="2.40.10.10">
    <property type="entry name" value="Trypsin-like serine proteases"/>
    <property type="match status" value="2"/>
</dbReference>
<gene>
    <name evidence="8" type="ordered locus">BMS_2354</name>
</gene>
<reference evidence="9" key="1">
    <citation type="journal article" date="2013" name="ISME J.">
        <title>A small predatory core genome in the divergent marine Bacteriovorax marinus SJ and the terrestrial Bdellovibrio bacteriovorus.</title>
        <authorList>
            <person name="Crossman L.C."/>
            <person name="Chen H."/>
            <person name="Cerdeno-Tarraga A.M."/>
            <person name="Brooks K."/>
            <person name="Quail M.A."/>
            <person name="Pineiro S.A."/>
            <person name="Hobley L."/>
            <person name="Sockett R.E."/>
            <person name="Bentley S.D."/>
            <person name="Parkhill J."/>
            <person name="Williams H.N."/>
            <person name="Stine O.C."/>
        </authorList>
    </citation>
    <scope>NUCLEOTIDE SEQUENCE [LARGE SCALE GENOMIC DNA]</scope>
    <source>
        <strain evidence="9">ATCC BAA-682 / DSM 15412 / SJ</strain>
    </source>
</reference>
<dbReference type="EC" id="3.4.21.-" evidence="7"/>
<dbReference type="InterPro" id="IPR018114">
    <property type="entry name" value="TRYPSIN_HIS"/>
</dbReference>
<keyword evidence="2 7" id="KW-0645">Protease</keyword>
<dbReference type="SUPFAM" id="SSF50494">
    <property type="entry name" value="Trypsin-like serine proteases"/>
    <property type="match status" value="1"/>
</dbReference>
<evidence type="ECO:0000256" key="3">
    <source>
        <dbReference type="ARBA" id="ARBA00022729"/>
    </source>
</evidence>
<dbReference type="STRING" id="862908.BMS_2354"/>
<dbReference type="KEGG" id="bmx:BMS_2354"/>
<proteinExistence type="inferred from homology"/>
<dbReference type="PROSITE" id="PS00134">
    <property type="entry name" value="TRYPSIN_HIS"/>
    <property type="match status" value="1"/>
</dbReference>
<dbReference type="HOGENOM" id="CLU_675734_0_0_7"/>
<dbReference type="AlphaFoldDB" id="E1X4S5"/>
<feature type="active site" description="Charge relay system" evidence="6">
    <location>
        <position position="193"/>
    </location>
</feature>
<evidence type="ECO:0000256" key="4">
    <source>
        <dbReference type="ARBA" id="ARBA00022801"/>
    </source>
</evidence>
<dbReference type="GO" id="GO:0006508">
    <property type="term" value="P:proteolysis"/>
    <property type="evidence" value="ECO:0007669"/>
    <property type="project" value="UniProtKB-KW"/>
</dbReference>
<evidence type="ECO:0000256" key="7">
    <source>
        <dbReference type="RuleBase" id="RU004296"/>
    </source>
</evidence>
<dbReference type="Pfam" id="PF13365">
    <property type="entry name" value="Trypsin_2"/>
    <property type="match status" value="1"/>
</dbReference>
<dbReference type="Proteomes" id="UP000008963">
    <property type="component" value="Chromosome"/>
</dbReference>
<evidence type="ECO:0000313" key="8">
    <source>
        <dbReference type="EMBL" id="CBW27151.1"/>
    </source>
</evidence>
<keyword evidence="5 7" id="KW-0720">Serine protease</keyword>
<keyword evidence="3" id="KW-0732">Signal</keyword>
<dbReference type="InterPro" id="IPR000126">
    <property type="entry name" value="V8_ser_AS"/>
</dbReference>
<evidence type="ECO:0000256" key="5">
    <source>
        <dbReference type="ARBA" id="ARBA00022825"/>
    </source>
</evidence>
<dbReference type="GO" id="GO:0004252">
    <property type="term" value="F:serine-type endopeptidase activity"/>
    <property type="evidence" value="ECO:0007669"/>
    <property type="project" value="InterPro"/>
</dbReference>
<dbReference type="PRINTS" id="PR00839">
    <property type="entry name" value="V8PROTEASE"/>
</dbReference>
<dbReference type="PANTHER" id="PTHR15462:SF8">
    <property type="entry name" value="SERINE PROTEASE"/>
    <property type="match status" value="1"/>
</dbReference>
<comment type="similarity">
    <text evidence="1 7">Belongs to the peptidase S1B family.</text>
</comment>
<dbReference type="PATRIC" id="fig|862908.3.peg.2241"/>
<evidence type="ECO:0000256" key="1">
    <source>
        <dbReference type="ARBA" id="ARBA00008764"/>
    </source>
</evidence>
<protein>
    <recommendedName>
        <fullName evidence="7">Serine protease</fullName>
        <ecNumber evidence="7">3.4.21.-</ecNumber>
    </recommendedName>
</protein>
<accession>E1X4S5</accession>
<dbReference type="PROSITE" id="PS00673">
    <property type="entry name" value="V8_SER"/>
    <property type="match status" value="1"/>
</dbReference>
<name>E1X4S5_HALMS</name>
<feature type="active site" description="Charge relay system" evidence="6">
    <location>
        <position position="262"/>
    </location>
</feature>
<dbReference type="InterPro" id="IPR043504">
    <property type="entry name" value="Peptidase_S1_PA_chymotrypsin"/>
</dbReference>
<sequence length="407" mass="44628">MQSFSDVYNPKTTVEEFNQFKNKITAFQEKYPEKCALNDEIYEHNKELDKFLAMVNQKTVITPKVIYGKDDRLDIADSTDARHQQWAKSVAVQVSSAKIGAGGELNSTTIADNMYLCEDEPFADQINPGRCSGFLVGENILVTAGHCVESQSDCSNYKWVFGFKKGVSKLSDDQIYSCKSIISQQLSSSTKADFAVLELDRAVVDAAPLTYRASGSVSVGDPITVMGHPSGLPMKVAPGANIRTNSNDWYFVANLDTFGGNSGSPVFNSDTGIVEGILVRGETDYTWKTDSSGNSCRVSFQCADDSCRGEDVTRITKVTGLPKQETPKEVLASFFPNSTLPLDAKGISFKVQVKNGPTKYLAGTKFLEACALHTAENSDPRNWLDSIVANCERDQVQLLQIVETFKD</sequence>
<dbReference type="PANTHER" id="PTHR15462">
    <property type="entry name" value="SERINE PROTEASE"/>
    <property type="match status" value="1"/>
</dbReference>
<keyword evidence="9" id="KW-1185">Reference proteome</keyword>
<evidence type="ECO:0000256" key="2">
    <source>
        <dbReference type="ARBA" id="ARBA00022670"/>
    </source>
</evidence>
<dbReference type="eggNOG" id="COG3591">
    <property type="taxonomic scope" value="Bacteria"/>
</dbReference>
<dbReference type="EMBL" id="FQ312005">
    <property type="protein sequence ID" value="CBW27151.1"/>
    <property type="molecule type" value="Genomic_DNA"/>
</dbReference>
<dbReference type="InterPro" id="IPR050966">
    <property type="entry name" value="Glutamyl_endopeptidase"/>
</dbReference>
<dbReference type="InterPro" id="IPR008256">
    <property type="entry name" value="Peptidase_S1B"/>
</dbReference>
<evidence type="ECO:0000313" key="9">
    <source>
        <dbReference type="Proteomes" id="UP000008963"/>
    </source>
</evidence>
<organism evidence="8 9">
    <name type="scientific">Halobacteriovorax marinus (strain ATCC BAA-682 / DSM 15412 / SJ)</name>
    <name type="common">Bacteriovorax marinus</name>
    <dbReference type="NCBI Taxonomy" id="862908"/>
    <lineage>
        <taxon>Bacteria</taxon>
        <taxon>Pseudomonadati</taxon>
        <taxon>Bdellovibrionota</taxon>
        <taxon>Bacteriovoracia</taxon>
        <taxon>Bacteriovoracales</taxon>
        <taxon>Halobacteriovoraceae</taxon>
        <taxon>Halobacteriovorax</taxon>
    </lineage>
</organism>
<feature type="active site" description="Charge relay system" evidence="6">
    <location>
        <position position="146"/>
    </location>
</feature>